<reference evidence="2" key="1">
    <citation type="submission" date="2015-08" db="EMBL/GenBank/DDBJ databases">
        <title>Genome sequencing project for genomic taxonomy and phylogenomics of Bacillus-like bacteria.</title>
        <authorList>
            <person name="Liu B."/>
            <person name="Wang J."/>
            <person name="Zhu Y."/>
            <person name="Liu G."/>
            <person name="Chen Q."/>
            <person name="Chen Z."/>
            <person name="Lan J."/>
            <person name="Che J."/>
            <person name="Ge C."/>
            <person name="Shi H."/>
            <person name="Pan Z."/>
            <person name="Liu X."/>
        </authorList>
    </citation>
    <scope>NUCLEOTIDE SEQUENCE [LARGE SCALE GENOMIC DNA]</scope>
    <source>
        <strain evidence="2">FJAT-22460</strain>
    </source>
</reference>
<keyword evidence="2" id="KW-1185">Reference proteome</keyword>
<proteinExistence type="predicted"/>
<dbReference type="AlphaFoldDB" id="A0A0M1P2P2"/>
<dbReference type="InterPro" id="IPR058600">
    <property type="entry name" value="YhjD-like"/>
</dbReference>
<protein>
    <submittedName>
        <fullName evidence="1">Uncharacterized protein</fullName>
    </submittedName>
</protein>
<accession>A0A0M1P2P2</accession>
<dbReference type="Proteomes" id="UP000036932">
    <property type="component" value="Unassembled WGS sequence"/>
</dbReference>
<name>A0A0M1P2P2_9BACL</name>
<sequence length="120" mass="14131">MTSASPIQTEEELLSVKDCVLLPILLDVLERDIRSMKHAGVSDYYVFHLQTVQQITFAKLAELKRSCRARGIAILETRRQKHSILIHYRCRSYQHDMELMWDYVRADIQIRLAEMLQVQL</sequence>
<comment type="caution">
    <text evidence="1">The sequence shown here is derived from an EMBL/GenBank/DDBJ whole genome shotgun (WGS) entry which is preliminary data.</text>
</comment>
<gene>
    <name evidence="1" type="ORF">AM231_04905</name>
</gene>
<dbReference type="Pfam" id="PF26325">
    <property type="entry name" value="YhjD"/>
    <property type="match status" value="1"/>
</dbReference>
<evidence type="ECO:0000313" key="1">
    <source>
        <dbReference type="EMBL" id="KOR88555.1"/>
    </source>
</evidence>
<evidence type="ECO:0000313" key="2">
    <source>
        <dbReference type="Proteomes" id="UP000036932"/>
    </source>
</evidence>
<dbReference type="EMBL" id="LIUT01000001">
    <property type="protein sequence ID" value="KOR88555.1"/>
    <property type="molecule type" value="Genomic_DNA"/>
</dbReference>
<dbReference type="RefSeq" id="WP_054401539.1">
    <property type="nucleotide sequence ID" value="NZ_LIUT01000001.1"/>
</dbReference>
<organism evidence="1 2">
    <name type="scientific">Paenibacillus solani</name>
    <dbReference type="NCBI Taxonomy" id="1705565"/>
    <lineage>
        <taxon>Bacteria</taxon>
        <taxon>Bacillati</taxon>
        <taxon>Bacillota</taxon>
        <taxon>Bacilli</taxon>
        <taxon>Bacillales</taxon>
        <taxon>Paenibacillaceae</taxon>
        <taxon>Paenibacillus</taxon>
    </lineage>
</organism>
<dbReference type="PATRIC" id="fig|1705565.3.peg.2868"/>
<dbReference type="OrthoDB" id="2910298at2"/>